<proteinExistence type="predicted"/>
<dbReference type="AlphaFoldDB" id="A0A5B9Q7N1"/>
<reference evidence="1 2" key="1">
    <citation type="submission" date="2019-08" db="EMBL/GenBank/DDBJ databases">
        <title>Deep-cultivation of Planctomycetes and their phenomic and genomic characterization uncovers novel biology.</title>
        <authorList>
            <person name="Wiegand S."/>
            <person name="Jogler M."/>
            <person name="Boedeker C."/>
            <person name="Pinto D."/>
            <person name="Vollmers J."/>
            <person name="Rivas-Marin E."/>
            <person name="Kohn T."/>
            <person name="Peeters S.H."/>
            <person name="Heuer A."/>
            <person name="Rast P."/>
            <person name="Oberbeckmann S."/>
            <person name="Bunk B."/>
            <person name="Jeske O."/>
            <person name="Meyerdierks A."/>
            <person name="Storesund J.E."/>
            <person name="Kallscheuer N."/>
            <person name="Luecker S."/>
            <person name="Lage O.M."/>
            <person name="Pohl T."/>
            <person name="Merkel B.J."/>
            <person name="Hornburger P."/>
            <person name="Mueller R.-W."/>
            <person name="Bruemmer F."/>
            <person name="Labrenz M."/>
            <person name="Spormann A.M."/>
            <person name="Op den Camp H."/>
            <person name="Overmann J."/>
            <person name="Amann R."/>
            <person name="Jetten M.S.M."/>
            <person name="Mascher T."/>
            <person name="Medema M.H."/>
            <person name="Devos D.P."/>
            <person name="Kaster A.-K."/>
            <person name="Ovreas L."/>
            <person name="Rohde M."/>
            <person name="Galperin M.Y."/>
            <person name="Jogler C."/>
        </authorList>
    </citation>
    <scope>NUCLEOTIDE SEQUENCE [LARGE SCALE GENOMIC DNA]</scope>
    <source>
        <strain evidence="1 2">Pr1d</strain>
    </source>
</reference>
<evidence type="ECO:0000313" key="2">
    <source>
        <dbReference type="Proteomes" id="UP000323917"/>
    </source>
</evidence>
<sequence>MENSELRELIAECPLQIRMNDGREYFVEKPEFIIVGDYTAGILYDDEGVKRNAVISIINVSCVIPNASVNGK</sequence>
<protein>
    <submittedName>
        <fullName evidence="1">Uncharacterized protein</fullName>
    </submittedName>
</protein>
<dbReference type="RefSeq" id="WP_148073571.1">
    <property type="nucleotide sequence ID" value="NZ_CP042913.1"/>
</dbReference>
<gene>
    <name evidence="1" type="ORF">Pr1d_22970</name>
</gene>
<dbReference type="EMBL" id="CP042913">
    <property type="protein sequence ID" value="QEG35007.1"/>
    <property type="molecule type" value="Genomic_DNA"/>
</dbReference>
<organism evidence="1 2">
    <name type="scientific">Bythopirellula goksoeyrii</name>
    <dbReference type="NCBI Taxonomy" id="1400387"/>
    <lineage>
        <taxon>Bacteria</taxon>
        <taxon>Pseudomonadati</taxon>
        <taxon>Planctomycetota</taxon>
        <taxon>Planctomycetia</taxon>
        <taxon>Pirellulales</taxon>
        <taxon>Lacipirellulaceae</taxon>
        <taxon>Bythopirellula</taxon>
    </lineage>
</organism>
<dbReference type="Proteomes" id="UP000323917">
    <property type="component" value="Chromosome"/>
</dbReference>
<accession>A0A5B9Q7N1</accession>
<dbReference type="KEGG" id="bgok:Pr1d_22970"/>
<evidence type="ECO:0000313" key="1">
    <source>
        <dbReference type="EMBL" id="QEG35007.1"/>
    </source>
</evidence>
<dbReference type="OrthoDB" id="291704at2"/>
<keyword evidence="2" id="KW-1185">Reference proteome</keyword>
<name>A0A5B9Q7N1_9BACT</name>